<dbReference type="EMBL" id="FQUL01000036">
    <property type="protein sequence ID" value="SHE90483.1"/>
    <property type="molecule type" value="Genomic_DNA"/>
</dbReference>
<dbReference type="GO" id="GO:0050313">
    <property type="term" value="F:sulfur dioxygenase activity"/>
    <property type="evidence" value="ECO:0007669"/>
    <property type="project" value="InterPro"/>
</dbReference>
<dbReference type="SUPFAM" id="SSF56281">
    <property type="entry name" value="Metallo-hydrolase/oxidoreductase"/>
    <property type="match status" value="1"/>
</dbReference>
<protein>
    <submittedName>
        <fullName evidence="3">Glyoxylase, beta-lactamase superfamily II</fullName>
    </submittedName>
</protein>
<dbReference type="Pfam" id="PF00753">
    <property type="entry name" value="Lactamase_B"/>
    <property type="match status" value="1"/>
</dbReference>
<dbReference type="PROSITE" id="PS50206">
    <property type="entry name" value="RHODANESE_3"/>
    <property type="match status" value="1"/>
</dbReference>
<dbReference type="SMART" id="SM00450">
    <property type="entry name" value="RHOD"/>
    <property type="match status" value="1"/>
</dbReference>
<dbReference type="PANTHER" id="PTHR43084">
    <property type="entry name" value="PERSULFIDE DIOXYGENASE ETHE1"/>
    <property type="match status" value="1"/>
</dbReference>
<dbReference type="GO" id="GO:0046872">
    <property type="term" value="F:metal ion binding"/>
    <property type="evidence" value="ECO:0007669"/>
    <property type="project" value="UniProtKB-KW"/>
</dbReference>
<keyword evidence="4" id="KW-1185">Reference proteome</keyword>
<dbReference type="CDD" id="cd07724">
    <property type="entry name" value="POD-like_MBL-fold"/>
    <property type="match status" value="1"/>
</dbReference>
<dbReference type="InterPro" id="IPR044528">
    <property type="entry name" value="POD-like_MBL-fold"/>
</dbReference>
<gene>
    <name evidence="3" type="ORF">SAMN02745225_01955</name>
</gene>
<evidence type="ECO:0000313" key="4">
    <source>
        <dbReference type="Proteomes" id="UP000184295"/>
    </source>
</evidence>
<dbReference type="InterPro" id="IPR036866">
    <property type="entry name" value="RibonucZ/Hydroxyglut_hydro"/>
</dbReference>
<name>A0A1M4XAL3_9ACTN</name>
<dbReference type="PANTHER" id="PTHR43084:SF1">
    <property type="entry name" value="PERSULFIDE DIOXYGENASE ETHE1, MITOCHONDRIAL"/>
    <property type="match status" value="1"/>
</dbReference>
<reference evidence="4" key="1">
    <citation type="submission" date="2016-11" db="EMBL/GenBank/DDBJ databases">
        <authorList>
            <person name="Varghese N."/>
            <person name="Submissions S."/>
        </authorList>
    </citation>
    <scope>NUCLEOTIDE SEQUENCE [LARGE SCALE GENOMIC DNA]</scope>
    <source>
        <strain evidence="4">DSM 19514</strain>
    </source>
</reference>
<dbReference type="InterPro" id="IPR051682">
    <property type="entry name" value="Mito_Persulfide_Diox"/>
</dbReference>
<dbReference type="CDD" id="cd00158">
    <property type="entry name" value="RHOD"/>
    <property type="match status" value="1"/>
</dbReference>
<proteinExistence type="predicted"/>
<dbReference type="InterPro" id="IPR036873">
    <property type="entry name" value="Rhodanese-like_dom_sf"/>
</dbReference>
<dbReference type="AlphaFoldDB" id="A0A1M4XAL3"/>
<organism evidence="3 4">
    <name type="scientific">Ferrithrix thermotolerans DSM 19514</name>
    <dbReference type="NCBI Taxonomy" id="1121881"/>
    <lineage>
        <taxon>Bacteria</taxon>
        <taxon>Bacillati</taxon>
        <taxon>Actinomycetota</taxon>
        <taxon>Acidimicrobiia</taxon>
        <taxon>Acidimicrobiales</taxon>
        <taxon>Acidimicrobiaceae</taxon>
        <taxon>Ferrithrix</taxon>
    </lineage>
</organism>
<dbReference type="SUPFAM" id="SSF52821">
    <property type="entry name" value="Rhodanese/Cell cycle control phosphatase"/>
    <property type="match status" value="1"/>
</dbReference>
<dbReference type="STRING" id="1121881.SAMN02745225_01955"/>
<feature type="domain" description="Rhodanese" evidence="2">
    <location>
        <begin position="15"/>
        <end position="102"/>
    </location>
</feature>
<dbReference type="GO" id="GO:0070813">
    <property type="term" value="P:hydrogen sulfide metabolic process"/>
    <property type="evidence" value="ECO:0007669"/>
    <property type="project" value="TreeGrafter"/>
</dbReference>
<evidence type="ECO:0000259" key="2">
    <source>
        <dbReference type="PROSITE" id="PS50206"/>
    </source>
</evidence>
<dbReference type="InterPro" id="IPR001763">
    <property type="entry name" value="Rhodanese-like_dom"/>
</dbReference>
<dbReference type="Proteomes" id="UP000184295">
    <property type="component" value="Unassembled WGS sequence"/>
</dbReference>
<dbReference type="InterPro" id="IPR001279">
    <property type="entry name" value="Metallo-B-lactamas"/>
</dbReference>
<dbReference type="RefSeq" id="WP_072791889.1">
    <property type="nucleotide sequence ID" value="NZ_FQUL01000036.1"/>
</dbReference>
<accession>A0A1M4XAL3</accession>
<sequence length="360" mass="39208">MRTLTVDELGKVLGTDKQPFVLDVRDPDEVSDWPMPHSYNIPLSELVTKLDELPKDKTIVTMCLAGARSAQAAALLEEKGFDVLSLQGGITAWAGFYDVATVTAGKAEIVQVRRRGKGCLSYVVGHGDSAFVIDPSVDVDEYVKVASDRGWQIKRVFDTHLHADHISGARELVAKTGASLMLNPVEGYLYPHENIADGDYYEIAEGVGVTVKALHSPGHTMGSVMYVVDGKALISGDTIFVDGAGRPDLAEKAEEYAKELYNSITGHLGGLDPDVTILPAHFGDRVDVLPEKPVATTVDKFQSDFETLLSDRDKFLAWATGKATNRPPNYQRIVRVNQGRETILISEAPEMELGPNRCAI</sequence>
<dbReference type="Pfam" id="PF00581">
    <property type="entry name" value="Rhodanese"/>
    <property type="match status" value="1"/>
</dbReference>
<evidence type="ECO:0000313" key="3">
    <source>
        <dbReference type="EMBL" id="SHE90483.1"/>
    </source>
</evidence>
<keyword evidence="1" id="KW-0479">Metal-binding</keyword>
<dbReference type="Gene3D" id="3.40.250.10">
    <property type="entry name" value="Rhodanese-like domain"/>
    <property type="match status" value="1"/>
</dbReference>
<dbReference type="Gene3D" id="3.60.15.10">
    <property type="entry name" value="Ribonuclease Z/Hydroxyacylglutathione hydrolase-like"/>
    <property type="match status" value="1"/>
</dbReference>
<dbReference type="GO" id="GO:0006749">
    <property type="term" value="P:glutathione metabolic process"/>
    <property type="evidence" value="ECO:0007669"/>
    <property type="project" value="InterPro"/>
</dbReference>
<evidence type="ECO:0000256" key="1">
    <source>
        <dbReference type="ARBA" id="ARBA00022723"/>
    </source>
</evidence>
<dbReference type="OrthoDB" id="3196337at2"/>
<dbReference type="SMART" id="SM00849">
    <property type="entry name" value="Lactamase_B"/>
    <property type="match status" value="1"/>
</dbReference>